<sequence>MFYLQRGGSVCRLPLRGRYYHEETQGELDHAPHKLLTLRITSVEDVKRTNSPLPDTVPSTLSL</sequence>
<protein>
    <submittedName>
        <fullName evidence="1">Uncharacterized protein</fullName>
    </submittedName>
</protein>
<accession>A0A4Z2FGD0</accession>
<reference evidence="1 2" key="1">
    <citation type="submission" date="2019-03" db="EMBL/GenBank/DDBJ databases">
        <title>First draft genome of Liparis tanakae, snailfish: a comprehensive survey of snailfish specific genes.</title>
        <authorList>
            <person name="Kim W."/>
            <person name="Song I."/>
            <person name="Jeong J.-H."/>
            <person name="Kim D."/>
            <person name="Kim S."/>
            <person name="Ryu S."/>
            <person name="Song J.Y."/>
            <person name="Lee S.K."/>
        </authorList>
    </citation>
    <scope>NUCLEOTIDE SEQUENCE [LARGE SCALE GENOMIC DNA]</scope>
    <source>
        <tissue evidence="1">Muscle</tissue>
    </source>
</reference>
<evidence type="ECO:0000313" key="1">
    <source>
        <dbReference type="EMBL" id="TNN39945.1"/>
    </source>
</evidence>
<comment type="caution">
    <text evidence="1">The sequence shown here is derived from an EMBL/GenBank/DDBJ whole genome shotgun (WGS) entry which is preliminary data.</text>
</comment>
<keyword evidence="2" id="KW-1185">Reference proteome</keyword>
<organism evidence="1 2">
    <name type="scientific">Liparis tanakae</name>
    <name type="common">Tanaka's snailfish</name>
    <dbReference type="NCBI Taxonomy" id="230148"/>
    <lineage>
        <taxon>Eukaryota</taxon>
        <taxon>Metazoa</taxon>
        <taxon>Chordata</taxon>
        <taxon>Craniata</taxon>
        <taxon>Vertebrata</taxon>
        <taxon>Euteleostomi</taxon>
        <taxon>Actinopterygii</taxon>
        <taxon>Neopterygii</taxon>
        <taxon>Teleostei</taxon>
        <taxon>Neoteleostei</taxon>
        <taxon>Acanthomorphata</taxon>
        <taxon>Eupercaria</taxon>
        <taxon>Perciformes</taxon>
        <taxon>Cottioidei</taxon>
        <taxon>Cottales</taxon>
        <taxon>Liparidae</taxon>
        <taxon>Liparis</taxon>
    </lineage>
</organism>
<evidence type="ECO:0000313" key="2">
    <source>
        <dbReference type="Proteomes" id="UP000314294"/>
    </source>
</evidence>
<gene>
    <name evidence="1" type="ORF">EYF80_049881</name>
</gene>
<dbReference type="EMBL" id="SRLO01001232">
    <property type="protein sequence ID" value="TNN39945.1"/>
    <property type="molecule type" value="Genomic_DNA"/>
</dbReference>
<dbReference type="Proteomes" id="UP000314294">
    <property type="component" value="Unassembled WGS sequence"/>
</dbReference>
<proteinExistence type="predicted"/>
<name>A0A4Z2FGD0_9TELE</name>
<dbReference type="AlphaFoldDB" id="A0A4Z2FGD0"/>